<dbReference type="PANTHER" id="PTHR12586:SF1">
    <property type="entry name" value="CDP-DIACYLGLYCEROL--GLYCEROL-3-PHOSPHATE 3-PHOSPHATIDYLTRANSFERASE, MITOCHONDRIAL"/>
    <property type="match status" value="1"/>
</dbReference>
<dbReference type="PANTHER" id="PTHR12586">
    <property type="entry name" value="CDP-DIACYLGLYCEROL--SERINE O-PHOSPHATIDYLTRANSFERASE"/>
    <property type="match status" value="1"/>
</dbReference>
<comment type="function">
    <text evidence="7">Functions in the biosynthesis of the anionic phospholipids phosphatidylglycerol and cardiolipin.</text>
</comment>
<name>A0A2G9T3N5_TELCI</name>
<dbReference type="Proteomes" id="UP000230423">
    <property type="component" value="Unassembled WGS sequence"/>
</dbReference>
<dbReference type="EC" id="2.7.8.5" evidence="7"/>
<evidence type="ECO:0000256" key="1">
    <source>
        <dbReference type="ARBA" id="ARBA00022516"/>
    </source>
</evidence>
<keyword evidence="6 7" id="KW-1208">Phospholipid metabolism</keyword>
<dbReference type="UniPathway" id="UPA00084">
    <property type="reaction ID" value="UER00503"/>
</dbReference>
<dbReference type="Gene3D" id="3.30.870.10">
    <property type="entry name" value="Endonuclease Chain A"/>
    <property type="match status" value="1"/>
</dbReference>
<dbReference type="EMBL" id="KZ427823">
    <property type="protein sequence ID" value="PIO52551.1"/>
    <property type="molecule type" value="Genomic_DNA"/>
</dbReference>
<keyword evidence="2 7" id="KW-0808">Transferase</keyword>
<evidence type="ECO:0000256" key="4">
    <source>
        <dbReference type="ARBA" id="ARBA00023098"/>
    </source>
</evidence>
<dbReference type="GO" id="GO:0008444">
    <property type="term" value="F:CDP-diacylglycerol-glycerol-3-phosphate 3-phosphatidyltransferase activity"/>
    <property type="evidence" value="ECO:0007669"/>
    <property type="project" value="UniProtKB-EC"/>
</dbReference>
<comment type="catalytic activity">
    <reaction evidence="7">
        <text>a CDP-1,2-diacyl-sn-glycerol + sn-glycerol 3-phosphate = a 1,2-diacyl-sn-glycero-3-phospho-(1'-sn-glycero-3'-phosphate) + CMP + H(+)</text>
        <dbReference type="Rhea" id="RHEA:12593"/>
        <dbReference type="ChEBI" id="CHEBI:15378"/>
        <dbReference type="ChEBI" id="CHEBI:57597"/>
        <dbReference type="ChEBI" id="CHEBI:58332"/>
        <dbReference type="ChEBI" id="CHEBI:60110"/>
        <dbReference type="ChEBI" id="CHEBI:60377"/>
        <dbReference type="EC" id="2.7.8.5"/>
    </reaction>
</comment>
<comment type="similarity">
    <text evidence="7">Belongs to the CDP-alcohol phosphatidyltransferase class-II family.</text>
</comment>
<evidence type="ECO:0000313" key="9">
    <source>
        <dbReference type="Proteomes" id="UP000230423"/>
    </source>
</evidence>
<evidence type="ECO:0000256" key="3">
    <source>
        <dbReference type="ARBA" id="ARBA00022737"/>
    </source>
</evidence>
<keyword evidence="5 7" id="KW-0594">Phospholipid biosynthesis</keyword>
<comment type="pathway">
    <text evidence="7">Phospholipid metabolism; phosphatidylglycerol biosynthesis; phosphatidylglycerol from CDP-diacylglycerol: step 1/2.</text>
</comment>
<evidence type="ECO:0000256" key="2">
    <source>
        <dbReference type="ARBA" id="ARBA00022679"/>
    </source>
</evidence>
<keyword evidence="7" id="KW-0547">Nucleotide-binding</keyword>
<keyword evidence="1 7" id="KW-0444">Lipid biosynthesis</keyword>
<evidence type="ECO:0000256" key="5">
    <source>
        <dbReference type="ARBA" id="ARBA00023209"/>
    </source>
</evidence>
<organism evidence="8 9">
    <name type="scientific">Teladorsagia circumcincta</name>
    <name type="common">Brown stomach worm</name>
    <name type="synonym">Ostertagia circumcincta</name>
    <dbReference type="NCBI Taxonomy" id="45464"/>
    <lineage>
        <taxon>Eukaryota</taxon>
        <taxon>Metazoa</taxon>
        <taxon>Ecdysozoa</taxon>
        <taxon>Nematoda</taxon>
        <taxon>Chromadorea</taxon>
        <taxon>Rhabditida</taxon>
        <taxon>Rhabditina</taxon>
        <taxon>Rhabditomorpha</taxon>
        <taxon>Strongyloidea</taxon>
        <taxon>Trichostrongylidae</taxon>
        <taxon>Teladorsagia</taxon>
    </lineage>
</organism>
<feature type="non-terminal residue" evidence="8">
    <location>
        <position position="90"/>
    </location>
</feature>
<comment type="subcellular location">
    <subcellularLocation>
        <location evidence="7">Mitochondrion</location>
    </subcellularLocation>
</comment>
<dbReference type="InterPro" id="IPR016270">
    <property type="entry name" value="PGS1"/>
</dbReference>
<evidence type="ECO:0000256" key="6">
    <source>
        <dbReference type="ARBA" id="ARBA00023264"/>
    </source>
</evidence>
<evidence type="ECO:0000313" key="8">
    <source>
        <dbReference type="EMBL" id="PIO52551.1"/>
    </source>
</evidence>
<sequence length="90" mass="10350">MYSWVAASVLQLKEKYKRNTVNLYEYYRDGWTFHAKGLWIETAMSTATLVGSSNFGTLSNLSGYRSVHRDLEAQILLVTSNERLRGQLKD</sequence>
<proteinExistence type="inferred from homology"/>
<keyword evidence="3" id="KW-0677">Repeat</keyword>
<keyword evidence="4 7" id="KW-0443">Lipid metabolism</keyword>
<dbReference type="OrthoDB" id="10250191at2759"/>
<dbReference type="AlphaFoldDB" id="A0A2G9T3N5"/>
<dbReference type="GO" id="GO:0005524">
    <property type="term" value="F:ATP binding"/>
    <property type="evidence" value="ECO:0007669"/>
    <property type="project" value="UniProtKB-KW"/>
</dbReference>
<accession>A0A2G9T3N5</accession>
<reference evidence="8 9" key="1">
    <citation type="submission" date="2015-09" db="EMBL/GenBank/DDBJ databases">
        <title>Draft genome of the parasitic nematode Teladorsagia circumcincta isolate WARC Sus (inbred).</title>
        <authorList>
            <person name="Mitreva M."/>
        </authorList>
    </citation>
    <scope>NUCLEOTIDE SEQUENCE [LARGE SCALE GENOMIC DNA]</scope>
    <source>
        <strain evidence="8 9">S</strain>
    </source>
</reference>
<protein>
    <recommendedName>
        <fullName evidence="7">CDP-diacylglycerol--glycerol-3-phosphate 3-phosphatidyltransferase</fullName>
        <ecNumber evidence="7">2.7.8.5</ecNumber>
    </recommendedName>
</protein>
<dbReference type="GO" id="GO:0032049">
    <property type="term" value="P:cardiolipin biosynthetic process"/>
    <property type="evidence" value="ECO:0007669"/>
    <property type="project" value="InterPro"/>
</dbReference>
<keyword evidence="7" id="KW-0496">Mitochondrion</keyword>
<evidence type="ECO:0000256" key="7">
    <source>
        <dbReference type="RuleBase" id="RU365024"/>
    </source>
</evidence>
<gene>
    <name evidence="8" type="ORF">TELCIR_26143</name>
</gene>
<dbReference type="GO" id="GO:0005739">
    <property type="term" value="C:mitochondrion"/>
    <property type="evidence" value="ECO:0007669"/>
    <property type="project" value="UniProtKB-SubCell"/>
</dbReference>
<keyword evidence="9" id="KW-1185">Reference proteome</keyword>
<keyword evidence="7" id="KW-0067">ATP-binding</keyword>